<protein>
    <submittedName>
        <fullName evidence="2">Uncharacterized protein</fullName>
    </submittedName>
</protein>
<feature type="region of interest" description="Disordered" evidence="1">
    <location>
        <begin position="95"/>
        <end position="167"/>
    </location>
</feature>
<comment type="caution">
    <text evidence="2">The sequence shown here is derived from an EMBL/GenBank/DDBJ whole genome shotgun (WGS) entry which is preliminary data.</text>
</comment>
<evidence type="ECO:0000256" key="1">
    <source>
        <dbReference type="SAM" id="MobiDB-lite"/>
    </source>
</evidence>
<dbReference type="Proteomes" id="UP000626109">
    <property type="component" value="Unassembled WGS sequence"/>
</dbReference>
<gene>
    <name evidence="2" type="ORF">PGLA2088_LOCUS17378</name>
</gene>
<dbReference type="AlphaFoldDB" id="A0A813J6F7"/>
<name>A0A813J6F7_POLGL</name>
<reference evidence="2" key="1">
    <citation type="submission" date="2021-02" db="EMBL/GenBank/DDBJ databases">
        <authorList>
            <person name="Dougan E. K."/>
            <person name="Rhodes N."/>
            <person name="Thang M."/>
            <person name="Chan C."/>
        </authorList>
    </citation>
    <scope>NUCLEOTIDE SEQUENCE</scope>
</reference>
<feature type="non-terminal residue" evidence="2">
    <location>
        <position position="200"/>
    </location>
</feature>
<evidence type="ECO:0000313" key="3">
    <source>
        <dbReference type="Proteomes" id="UP000626109"/>
    </source>
</evidence>
<accession>A0A813J6F7</accession>
<proteinExistence type="predicted"/>
<feature type="compositionally biased region" description="Low complexity" evidence="1">
    <location>
        <begin position="99"/>
        <end position="146"/>
    </location>
</feature>
<organism evidence="2 3">
    <name type="scientific">Polarella glacialis</name>
    <name type="common">Dinoflagellate</name>
    <dbReference type="NCBI Taxonomy" id="89957"/>
    <lineage>
        <taxon>Eukaryota</taxon>
        <taxon>Sar</taxon>
        <taxon>Alveolata</taxon>
        <taxon>Dinophyceae</taxon>
        <taxon>Suessiales</taxon>
        <taxon>Suessiaceae</taxon>
        <taxon>Polarella</taxon>
    </lineage>
</organism>
<evidence type="ECO:0000313" key="2">
    <source>
        <dbReference type="EMBL" id="CAE8670114.1"/>
    </source>
</evidence>
<sequence>MLDHDTLYEVVHDRVALRGAPSVKAPMLSVRQRGALLSGVPSIPAGAEGPWLRLSDAWLRQENIALPKGVEAAWVLIDGKSVGLGELLRPVAPAKTVNKQQTTSIKQQATAATTKTTKTATTKTTAAATTTATTTATDTLTKSSAAPPTKPTRQPPQSFLVAADPPPPGACRSGPLGQFLVVYAKVAVRQAPTTQAGALR</sequence>
<dbReference type="EMBL" id="CAJNNW010023013">
    <property type="protein sequence ID" value="CAE8670114.1"/>
    <property type="molecule type" value="Genomic_DNA"/>
</dbReference>